<feature type="transmembrane region" description="Helical" evidence="1">
    <location>
        <begin position="63"/>
        <end position="82"/>
    </location>
</feature>
<dbReference type="InterPro" id="IPR055898">
    <property type="entry name" value="DUF7475"/>
</dbReference>
<keyword evidence="1" id="KW-0472">Membrane</keyword>
<feature type="transmembrane region" description="Helical" evidence="1">
    <location>
        <begin position="119"/>
        <end position="137"/>
    </location>
</feature>
<feature type="transmembrane region" description="Helical" evidence="1">
    <location>
        <begin position="37"/>
        <end position="57"/>
    </location>
</feature>
<keyword evidence="1" id="KW-1133">Transmembrane helix</keyword>
<organism evidence="2 3">
    <name type="scientific">Halorubrum xinjiangense</name>
    <dbReference type="NCBI Taxonomy" id="261291"/>
    <lineage>
        <taxon>Archaea</taxon>
        <taxon>Methanobacteriati</taxon>
        <taxon>Methanobacteriota</taxon>
        <taxon>Stenosarchaea group</taxon>
        <taxon>Halobacteria</taxon>
        <taxon>Halobacteriales</taxon>
        <taxon>Haloferacaceae</taxon>
        <taxon>Halorubrum</taxon>
    </lineage>
</organism>
<dbReference type="Pfam" id="PF24287">
    <property type="entry name" value="DUF7475"/>
    <property type="match status" value="1"/>
</dbReference>
<proteinExistence type="predicted"/>
<name>A0A1G7JYM1_9EURY</name>
<protein>
    <submittedName>
        <fullName evidence="2">Uncharacterized protein</fullName>
    </submittedName>
</protein>
<dbReference type="AlphaFoldDB" id="A0A1G7JYM1"/>
<keyword evidence="1" id="KW-0812">Transmembrane</keyword>
<reference evidence="2 3" key="1">
    <citation type="submission" date="2016-10" db="EMBL/GenBank/DDBJ databases">
        <authorList>
            <person name="Varghese N."/>
            <person name="Submissions S."/>
        </authorList>
    </citation>
    <scope>NUCLEOTIDE SEQUENCE [LARGE SCALE GENOMIC DNA]</scope>
    <source>
        <strain evidence="2 3">CGMCC 1.3527</strain>
    </source>
</reference>
<feature type="transmembrane region" description="Helical" evidence="1">
    <location>
        <begin position="89"/>
        <end position="107"/>
    </location>
</feature>
<dbReference type="Proteomes" id="UP000324020">
    <property type="component" value="Unassembled WGS sequence"/>
</dbReference>
<accession>A0A1G7JYM1</accession>
<keyword evidence="3" id="KW-1185">Reference proteome</keyword>
<evidence type="ECO:0000313" key="2">
    <source>
        <dbReference type="EMBL" id="SDF30056.1"/>
    </source>
</evidence>
<dbReference type="EMBL" id="FNBO01000003">
    <property type="protein sequence ID" value="SDF30056.1"/>
    <property type="molecule type" value="Genomic_DNA"/>
</dbReference>
<evidence type="ECO:0000313" key="3">
    <source>
        <dbReference type="Proteomes" id="UP000324020"/>
    </source>
</evidence>
<sequence>MDRRRPRGSRHKPAEPVFHVFMAHTDAGADVESLTPLHWVGIVAATVTGIAHVVLGVQSGGTFMVLFLFATLGFGAGVAAVVVGYRRRLVYALGIPFTAGQIVLWWALNDLPPIPTSHAIDKVAQVVLIAVLAVLLYRES</sequence>
<evidence type="ECO:0000256" key="1">
    <source>
        <dbReference type="SAM" id="Phobius"/>
    </source>
</evidence>
<gene>
    <name evidence="2" type="ORF">SAMN04488067_103132</name>
</gene>